<keyword evidence="3" id="KW-1185">Reference proteome</keyword>
<dbReference type="AlphaFoldDB" id="A0A314XXT5"/>
<protein>
    <submittedName>
        <fullName evidence="2">Uncharacterized protein</fullName>
    </submittedName>
</protein>
<organism evidence="2 3">
    <name type="scientific">Prunus yedoensis var. nudiflora</name>
    <dbReference type="NCBI Taxonomy" id="2094558"/>
    <lineage>
        <taxon>Eukaryota</taxon>
        <taxon>Viridiplantae</taxon>
        <taxon>Streptophyta</taxon>
        <taxon>Embryophyta</taxon>
        <taxon>Tracheophyta</taxon>
        <taxon>Spermatophyta</taxon>
        <taxon>Magnoliopsida</taxon>
        <taxon>eudicotyledons</taxon>
        <taxon>Gunneridae</taxon>
        <taxon>Pentapetalae</taxon>
        <taxon>rosids</taxon>
        <taxon>fabids</taxon>
        <taxon>Rosales</taxon>
        <taxon>Rosaceae</taxon>
        <taxon>Amygdaloideae</taxon>
        <taxon>Amygdaleae</taxon>
        <taxon>Prunus</taxon>
    </lineage>
</organism>
<reference evidence="2 3" key="1">
    <citation type="submission" date="2018-02" db="EMBL/GenBank/DDBJ databases">
        <title>Draft genome of wild Prunus yedoensis var. nudiflora.</title>
        <authorList>
            <person name="Baek S."/>
            <person name="Kim J.-H."/>
            <person name="Choi K."/>
            <person name="Kim G.-B."/>
            <person name="Cho A."/>
            <person name="Jang H."/>
            <person name="Shin C.-H."/>
            <person name="Yu H.-J."/>
            <person name="Mun J.-H."/>
        </authorList>
    </citation>
    <scope>NUCLEOTIDE SEQUENCE [LARGE SCALE GENOMIC DNA]</scope>
    <source>
        <strain evidence="3">cv. Jeju island</strain>
        <tissue evidence="2">Leaf</tissue>
    </source>
</reference>
<proteinExistence type="predicted"/>
<comment type="caution">
    <text evidence="2">The sequence shown here is derived from an EMBL/GenBank/DDBJ whole genome shotgun (WGS) entry which is preliminary data.</text>
</comment>
<sequence>MARSISIWTGSGLPAVVGILLFPGARPSREFALPNTLKDTGHVDSTESV</sequence>
<evidence type="ECO:0000313" key="2">
    <source>
        <dbReference type="EMBL" id="PQQ00205.1"/>
    </source>
</evidence>
<evidence type="ECO:0000256" key="1">
    <source>
        <dbReference type="SAM" id="Phobius"/>
    </source>
</evidence>
<accession>A0A314XXT5</accession>
<name>A0A314XXT5_PRUYE</name>
<keyword evidence="1" id="KW-1133">Transmembrane helix</keyword>
<evidence type="ECO:0000313" key="3">
    <source>
        <dbReference type="Proteomes" id="UP000250321"/>
    </source>
</evidence>
<keyword evidence="1" id="KW-0472">Membrane</keyword>
<dbReference type="OrthoDB" id="10324506at2759"/>
<dbReference type="EMBL" id="PJQY01001728">
    <property type="protein sequence ID" value="PQQ00205.1"/>
    <property type="molecule type" value="Genomic_DNA"/>
</dbReference>
<keyword evidence="1" id="KW-0812">Transmembrane</keyword>
<feature type="transmembrane region" description="Helical" evidence="1">
    <location>
        <begin position="6"/>
        <end position="25"/>
    </location>
</feature>
<dbReference type="Proteomes" id="UP000250321">
    <property type="component" value="Unassembled WGS sequence"/>
</dbReference>
<gene>
    <name evidence="2" type="ORF">Pyn_26549</name>
</gene>